<accession>A0A835R133</accession>
<dbReference type="EC" id="2.3.2.27" evidence="2"/>
<evidence type="ECO:0000256" key="4">
    <source>
        <dbReference type="ARBA" id="ARBA00022723"/>
    </source>
</evidence>
<keyword evidence="7" id="KW-0862">Zinc</keyword>
<dbReference type="PANTHER" id="PTHR46463">
    <property type="entry name" value="ZINC FINGER, RING/FYVE/PHD-TYPE"/>
    <property type="match status" value="1"/>
</dbReference>
<dbReference type="EMBL" id="JADCNM010000006">
    <property type="protein sequence ID" value="KAG0478038.1"/>
    <property type="molecule type" value="Genomic_DNA"/>
</dbReference>
<evidence type="ECO:0000256" key="8">
    <source>
        <dbReference type="PROSITE-ProRule" id="PRU00175"/>
    </source>
</evidence>
<evidence type="ECO:0000256" key="6">
    <source>
        <dbReference type="ARBA" id="ARBA00022786"/>
    </source>
</evidence>
<gene>
    <name evidence="10" type="ORF">HPP92_012757</name>
</gene>
<evidence type="ECO:0000256" key="2">
    <source>
        <dbReference type="ARBA" id="ARBA00012483"/>
    </source>
</evidence>
<proteinExistence type="predicted"/>
<name>A0A835R133_VANPL</name>
<evidence type="ECO:0000256" key="1">
    <source>
        <dbReference type="ARBA" id="ARBA00000900"/>
    </source>
</evidence>
<keyword evidence="5 8" id="KW-0863">Zinc-finger</keyword>
<dbReference type="SUPFAM" id="SSF57850">
    <property type="entry name" value="RING/U-box"/>
    <property type="match status" value="1"/>
</dbReference>
<sequence length="92" mass="10097">MDAIAKMDNLSSAAAFVEGGIQDAFDDACSICLEPFCDSNPSTVTGCKHEFHLQCILEWCQRSSQCPMCLQPISLKDTDSQELLEVVEGENH</sequence>
<dbReference type="InterPro" id="IPR013083">
    <property type="entry name" value="Znf_RING/FYVE/PHD"/>
</dbReference>
<keyword evidence="3" id="KW-0808">Transferase</keyword>
<comment type="catalytic activity">
    <reaction evidence="1">
        <text>S-ubiquitinyl-[E2 ubiquitin-conjugating enzyme]-L-cysteine + [acceptor protein]-L-lysine = [E2 ubiquitin-conjugating enzyme]-L-cysteine + N(6)-ubiquitinyl-[acceptor protein]-L-lysine.</text>
        <dbReference type="EC" id="2.3.2.27"/>
    </reaction>
</comment>
<dbReference type="PROSITE" id="PS50089">
    <property type="entry name" value="ZF_RING_2"/>
    <property type="match status" value="1"/>
</dbReference>
<keyword evidence="4" id="KW-0479">Metal-binding</keyword>
<organism evidence="10 11">
    <name type="scientific">Vanilla planifolia</name>
    <name type="common">Vanilla</name>
    <dbReference type="NCBI Taxonomy" id="51239"/>
    <lineage>
        <taxon>Eukaryota</taxon>
        <taxon>Viridiplantae</taxon>
        <taxon>Streptophyta</taxon>
        <taxon>Embryophyta</taxon>
        <taxon>Tracheophyta</taxon>
        <taxon>Spermatophyta</taxon>
        <taxon>Magnoliopsida</taxon>
        <taxon>Liliopsida</taxon>
        <taxon>Asparagales</taxon>
        <taxon>Orchidaceae</taxon>
        <taxon>Vanilloideae</taxon>
        <taxon>Vanilleae</taxon>
        <taxon>Vanilla</taxon>
    </lineage>
</organism>
<evidence type="ECO:0000256" key="3">
    <source>
        <dbReference type="ARBA" id="ARBA00022679"/>
    </source>
</evidence>
<dbReference type="AlphaFoldDB" id="A0A835R133"/>
<feature type="domain" description="RING-type" evidence="9">
    <location>
        <begin position="29"/>
        <end position="69"/>
    </location>
</feature>
<evidence type="ECO:0000256" key="5">
    <source>
        <dbReference type="ARBA" id="ARBA00022771"/>
    </source>
</evidence>
<keyword evidence="6" id="KW-0833">Ubl conjugation pathway</keyword>
<protein>
    <recommendedName>
        <fullName evidence="2">RING-type E3 ubiquitin transferase</fullName>
        <ecNumber evidence="2">2.3.2.27</ecNumber>
    </recommendedName>
</protein>
<evidence type="ECO:0000313" key="10">
    <source>
        <dbReference type="EMBL" id="KAG0478038.1"/>
    </source>
</evidence>
<dbReference type="PANTHER" id="PTHR46463:SF78">
    <property type="entry name" value="RING-TYPE DOMAIN-CONTAINING PROTEIN"/>
    <property type="match status" value="1"/>
</dbReference>
<comment type="caution">
    <text evidence="10">The sequence shown here is derived from an EMBL/GenBank/DDBJ whole genome shotgun (WGS) entry which is preliminary data.</text>
</comment>
<evidence type="ECO:0000256" key="7">
    <source>
        <dbReference type="ARBA" id="ARBA00022833"/>
    </source>
</evidence>
<dbReference type="GO" id="GO:0008270">
    <property type="term" value="F:zinc ion binding"/>
    <property type="evidence" value="ECO:0007669"/>
    <property type="project" value="UniProtKB-KW"/>
</dbReference>
<dbReference type="SMART" id="SM00184">
    <property type="entry name" value="RING"/>
    <property type="match status" value="1"/>
</dbReference>
<dbReference type="Proteomes" id="UP000639772">
    <property type="component" value="Chromosome 6"/>
</dbReference>
<dbReference type="InterPro" id="IPR001841">
    <property type="entry name" value="Znf_RING"/>
</dbReference>
<dbReference type="GO" id="GO:0061630">
    <property type="term" value="F:ubiquitin protein ligase activity"/>
    <property type="evidence" value="ECO:0007669"/>
    <property type="project" value="UniProtKB-EC"/>
</dbReference>
<dbReference type="Pfam" id="PF13639">
    <property type="entry name" value="zf-RING_2"/>
    <property type="match status" value="1"/>
</dbReference>
<evidence type="ECO:0000313" key="11">
    <source>
        <dbReference type="Proteomes" id="UP000639772"/>
    </source>
</evidence>
<dbReference type="FunFam" id="3.30.40.10:FF:000473">
    <property type="entry name" value="E3 ubiquitin-protein ligase RHF2A"/>
    <property type="match status" value="1"/>
</dbReference>
<dbReference type="OrthoDB" id="784557at2759"/>
<evidence type="ECO:0000259" key="9">
    <source>
        <dbReference type="PROSITE" id="PS50089"/>
    </source>
</evidence>
<dbReference type="Gene3D" id="3.30.40.10">
    <property type="entry name" value="Zinc/RING finger domain, C3HC4 (zinc finger)"/>
    <property type="match status" value="1"/>
</dbReference>
<reference evidence="10 11" key="1">
    <citation type="journal article" date="2020" name="Nat. Food">
        <title>A phased Vanilla planifolia genome enables genetic improvement of flavour and production.</title>
        <authorList>
            <person name="Hasing T."/>
            <person name="Tang H."/>
            <person name="Brym M."/>
            <person name="Khazi F."/>
            <person name="Huang T."/>
            <person name="Chambers A.H."/>
        </authorList>
    </citation>
    <scope>NUCLEOTIDE SEQUENCE [LARGE SCALE GENOMIC DNA]</scope>
    <source>
        <tissue evidence="10">Leaf</tissue>
    </source>
</reference>